<comment type="caution">
    <text evidence="7">The sequence shown here is derived from an EMBL/GenBank/DDBJ whole genome shotgun (WGS) entry which is preliminary data.</text>
</comment>
<feature type="transmembrane region" description="Helical" evidence="5">
    <location>
        <begin position="191"/>
        <end position="210"/>
    </location>
</feature>
<feature type="transmembrane region" description="Helical" evidence="5">
    <location>
        <begin position="379"/>
        <end position="399"/>
    </location>
</feature>
<organism evidence="7 8">
    <name type="scientific">Galactobacter valiniphilus</name>
    <dbReference type="NCBI Taxonomy" id="2676122"/>
    <lineage>
        <taxon>Bacteria</taxon>
        <taxon>Bacillati</taxon>
        <taxon>Actinomycetota</taxon>
        <taxon>Actinomycetes</taxon>
        <taxon>Micrococcales</taxon>
        <taxon>Micrococcaceae</taxon>
        <taxon>Galactobacter</taxon>
    </lineage>
</organism>
<feature type="transmembrane region" description="Helical" evidence="5">
    <location>
        <begin position="405"/>
        <end position="424"/>
    </location>
</feature>
<feature type="transmembrane region" description="Helical" evidence="5">
    <location>
        <begin position="104"/>
        <end position="121"/>
    </location>
</feature>
<evidence type="ECO:0000256" key="5">
    <source>
        <dbReference type="SAM" id="Phobius"/>
    </source>
</evidence>
<dbReference type="PROSITE" id="PS50850">
    <property type="entry name" value="MFS"/>
    <property type="match status" value="1"/>
</dbReference>
<dbReference type="InterPro" id="IPR020846">
    <property type="entry name" value="MFS_dom"/>
</dbReference>
<protein>
    <submittedName>
        <fullName evidence="7">MFS transporter</fullName>
    </submittedName>
</protein>
<evidence type="ECO:0000259" key="6">
    <source>
        <dbReference type="PROSITE" id="PS50850"/>
    </source>
</evidence>
<keyword evidence="8" id="KW-1185">Reference proteome</keyword>
<feature type="transmembrane region" description="Helical" evidence="5">
    <location>
        <begin position="31"/>
        <end position="50"/>
    </location>
</feature>
<dbReference type="Pfam" id="PF07690">
    <property type="entry name" value="MFS_1"/>
    <property type="match status" value="2"/>
</dbReference>
<feature type="transmembrane region" description="Helical" evidence="5">
    <location>
        <begin position="279"/>
        <end position="300"/>
    </location>
</feature>
<dbReference type="AlphaFoldDB" id="A0A399JDL1"/>
<evidence type="ECO:0000313" key="8">
    <source>
        <dbReference type="Proteomes" id="UP000265419"/>
    </source>
</evidence>
<feature type="transmembrane region" description="Helical" evidence="5">
    <location>
        <begin position="312"/>
        <end position="333"/>
    </location>
</feature>
<feature type="domain" description="Major facilitator superfamily (MFS) profile" evidence="6">
    <location>
        <begin position="29"/>
        <end position="430"/>
    </location>
</feature>
<dbReference type="Proteomes" id="UP000265419">
    <property type="component" value="Unassembled WGS sequence"/>
</dbReference>
<dbReference type="PANTHER" id="PTHR23528">
    <property type="match status" value="1"/>
</dbReference>
<proteinExistence type="predicted"/>
<sequence>MSADHTASPAGEVPEVPEALAEPTERVRWRWTASVALVSVGINTAIFATLNQLMPLQSAAIGGEDSKESVLSLAGTVGVLVAMLINPLVGALSDRTHSRWGRRVPWIVAGAVLATGFLLLTAGSTSIGMLCLGWAGAQAGLNAMSAAITAAVPDRAPVEQRGLVGGLVATGITLGILVGSAIGMFINGAVWLGYLMAIVVMLVCAVPYVLRPNDPVLRRGALPRGSLREFLAGFWVSPRKHPDFAWAWLGRLLMMTATQLTIVYLLFYLTDVLKHPNPAAGVFVLTAIYAFGTLLCAAVAGAISDRTGRRPLVALSSGLIAAAALLMACAPLFGGAQFTAAIIAAAILGLGNGAYLGVDFALLTQVLPSSGARGKDMGIINIAASLPQIFALGLAFLAVTKLGGYTTLFVMAGVIGILGALSVYRIKSVR</sequence>
<dbReference type="SUPFAM" id="SSF103473">
    <property type="entry name" value="MFS general substrate transporter"/>
    <property type="match status" value="1"/>
</dbReference>
<dbReference type="RefSeq" id="WP_119423415.1">
    <property type="nucleotide sequence ID" value="NZ_QQXK01000002.1"/>
</dbReference>
<dbReference type="GO" id="GO:0005886">
    <property type="term" value="C:plasma membrane"/>
    <property type="evidence" value="ECO:0007669"/>
    <property type="project" value="UniProtKB-SubCell"/>
</dbReference>
<feature type="transmembrane region" description="Helical" evidence="5">
    <location>
        <begin position="339"/>
        <end position="358"/>
    </location>
</feature>
<dbReference type="PANTHER" id="PTHR23528:SF1">
    <property type="entry name" value="MAJOR FACILITATOR SUPERFAMILY (MFS) PROFILE DOMAIN-CONTAINING PROTEIN"/>
    <property type="match status" value="1"/>
</dbReference>
<dbReference type="EMBL" id="QQXK01000002">
    <property type="protein sequence ID" value="RII43655.1"/>
    <property type="molecule type" value="Genomic_DNA"/>
</dbReference>
<feature type="transmembrane region" description="Helical" evidence="5">
    <location>
        <begin position="70"/>
        <end position="92"/>
    </location>
</feature>
<dbReference type="InterPro" id="IPR036259">
    <property type="entry name" value="MFS_trans_sf"/>
</dbReference>
<comment type="subcellular location">
    <subcellularLocation>
        <location evidence="1">Cell membrane</location>
        <topology evidence="1">Multi-pass membrane protein</topology>
    </subcellularLocation>
</comment>
<accession>A0A399JDL1</accession>
<gene>
    <name evidence="7" type="ORF">DWB68_01475</name>
</gene>
<evidence type="ECO:0000256" key="1">
    <source>
        <dbReference type="ARBA" id="ARBA00004651"/>
    </source>
</evidence>
<name>A0A399JDL1_9MICC</name>
<keyword evidence="4 5" id="KW-0472">Membrane</keyword>
<evidence type="ECO:0000256" key="4">
    <source>
        <dbReference type="ARBA" id="ARBA00023136"/>
    </source>
</evidence>
<evidence type="ECO:0000313" key="7">
    <source>
        <dbReference type="EMBL" id="RII43655.1"/>
    </source>
</evidence>
<keyword evidence="2 5" id="KW-0812">Transmembrane</keyword>
<dbReference type="Gene3D" id="1.20.1250.20">
    <property type="entry name" value="MFS general substrate transporter like domains"/>
    <property type="match status" value="2"/>
</dbReference>
<evidence type="ECO:0000256" key="2">
    <source>
        <dbReference type="ARBA" id="ARBA00022692"/>
    </source>
</evidence>
<dbReference type="GO" id="GO:0022857">
    <property type="term" value="F:transmembrane transporter activity"/>
    <property type="evidence" value="ECO:0007669"/>
    <property type="project" value="InterPro"/>
</dbReference>
<dbReference type="InterPro" id="IPR011701">
    <property type="entry name" value="MFS"/>
</dbReference>
<feature type="transmembrane region" description="Helical" evidence="5">
    <location>
        <begin position="127"/>
        <end position="151"/>
    </location>
</feature>
<feature type="transmembrane region" description="Helical" evidence="5">
    <location>
        <begin position="163"/>
        <end position="185"/>
    </location>
</feature>
<feature type="transmembrane region" description="Helical" evidence="5">
    <location>
        <begin position="248"/>
        <end position="267"/>
    </location>
</feature>
<evidence type="ECO:0000256" key="3">
    <source>
        <dbReference type="ARBA" id="ARBA00022989"/>
    </source>
</evidence>
<reference evidence="7 8" key="1">
    <citation type="submission" date="2018-07" db="EMBL/GenBank/DDBJ databases">
        <title>Arthrobacter sp. nov., isolated from raw cow's milk with high bacterial count.</title>
        <authorList>
            <person name="Hahne J."/>
            <person name="Isele D."/>
            <person name="Lipski A."/>
        </authorList>
    </citation>
    <scope>NUCLEOTIDE SEQUENCE [LARGE SCALE GENOMIC DNA]</scope>
    <source>
        <strain evidence="7 8">JZ R-35</strain>
    </source>
</reference>
<keyword evidence="3 5" id="KW-1133">Transmembrane helix</keyword>